<evidence type="ECO:0000313" key="3">
    <source>
        <dbReference type="Proteomes" id="UP000272316"/>
    </source>
</evidence>
<proteinExistence type="predicted"/>
<dbReference type="RefSeq" id="WP_124987016.1">
    <property type="nucleotide sequence ID" value="NZ_CP034160.1"/>
</dbReference>
<feature type="signal peptide" evidence="1">
    <location>
        <begin position="1"/>
        <end position="22"/>
    </location>
</feature>
<reference evidence="3" key="1">
    <citation type="submission" date="2018-11" db="EMBL/GenBank/DDBJ databases">
        <title>Proposal to divide the Flavobacteriaceae and reorganize its genera based on Amino Acid Identity values calculated from whole genome sequences.</title>
        <authorList>
            <person name="Nicholson A.C."/>
            <person name="Gulvik C.A."/>
            <person name="Whitney A.M."/>
            <person name="Sheth M."/>
            <person name="Batra D."/>
            <person name="Pryor J."/>
            <person name="Bernardet J.-F."/>
            <person name="Hugo C."/>
            <person name="Kampfer P."/>
            <person name="Newman J.D."/>
            <person name="McQuiston J.R."/>
        </authorList>
    </citation>
    <scope>NUCLEOTIDE SEQUENCE [LARGE SCALE GENOMIC DNA]</scope>
    <source>
        <strain evidence="3">H6466</strain>
    </source>
</reference>
<organism evidence="2 3">
    <name type="scientific">Epilithonimonas vandammei</name>
    <dbReference type="NCBI Taxonomy" id="2487072"/>
    <lineage>
        <taxon>Bacteria</taxon>
        <taxon>Pseudomonadati</taxon>
        <taxon>Bacteroidota</taxon>
        <taxon>Flavobacteriia</taxon>
        <taxon>Flavobacteriales</taxon>
        <taxon>Weeksellaceae</taxon>
        <taxon>Chryseobacterium group</taxon>
        <taxon>Epilithonimonas</taxon>
    </lineage>
</organism>
<accession>A0A3G8ZQF3</accession>
<dbReference type="Proteomes" id="UP000272316">
    <property type="component" value="Chromosome"/>
</dbReference>
<dbReference type="KEGG" id="eva:EIB75_13795"/>
<gene>
    <name evidence="2" type="ORF">EIB75_13795</name>
</gene>
<name>A0A3G8ZQF3_9FLAO</name>
<keyword evidence="1" id="KW-0732">Signal</keyword>
<protein>
    <submittedName>
        <fullName evidence="2">GLPGLI family protein</fullName>
    </submittedName>
</protein>
<feature type="chain" id="PRO_5018129464" evidence="1">
    <location>
        <begin position="23"/>
        <end position="277"/>
    </location>
</feature>
<sequence length="277" mass="32502">MKKLILLVTLLLFSLNYSQVNRFVYEVKFVRDTIAKNAFTNVLFLDVNKDDVKFYNQELYEEDSVQKATKNYGSGITLGNSLMLKRTVNSFENENYVFVDTDYYSYKSTDKLKWEILPENKTQKGYTLQKATSEFGGRKWTAWFCKDIPINQGPYKFQGLPGLIFQIEDNQKHYIFNLTEVIKLDSAYDTTRILETNFGKKAIPISLEKYNELLSNAYYNPYPEIRTKLSKGENYTFSAYGKEIKTTKDLDEVRKSIKENKRKNYNPIEVDKAIKYK</sequence>
<dbReference type="EMBL" id="CP034160">
    <property type="protein sequence ID" value="AZI56266.1"/>
    <property type="molecule type" value="Genomic_DNA"/>
</dbReference>
<evidence type="ECO:0000256" key="1">
    <source>
        <dbReference type="SAM" id="SignalP"/>
    </source>
</evidence>
<dbReference type="AlphaFoldDB" id="A0A3G8ZQF3"/>
<dbReference type="Pfam" id="PF09697">
    <property type="entry name" value="Porph_ging"/>
    <property type="match status" value="1"/>
</dbReference>
<dbReference type="NCBIfam" id="TIGR01200">
    <property type="entry name" value="GLPGLI"/>
    <property type="match status" value="1"/>
</dbReference>
<evidence type="ECO:0000313" key="2">
    <source>
        <dbReference type="EMBL" id="AZI56266.1"/>
    </source>
</evidence>
<dbReference type="InterPro" id="IPR005901">
    <property type="entry name" value="GLPGLI"/>
</dbReference>